<feature type="signal peptide" evidence="1">
    <location>
        <begin position="1"/>
        <end position="21"/>
    </location>
</feature>
<reference evidence="2 3" key="1">
    <citation type="submission" date="2013-02" db="EMBL/GenBank/DDBJ databases">
        <title>The Genome Sequence of Acinetobacter johnsonii ANC 3681.</title>
        <authorList>
            <consortium name="The Broad Institute Genome Sequencing Platform"/>
            <consortium name="The Broad Institute Genome Sequencing Center for Infectious Disease"/>
            <person name="Cerqueira G."/>
            <person name="Feldgarden M."/>
            <person name="Courvalin P."/>
            <person name="Perichon B."/>
            <person name="Grillot-Courvalin C."/>
            <person name="Clermont D."/>
            <person name="Rocha E."/>
            <person name="Yoon E.-J."/>
            <person name="Nemec A."/>
            <person name="Walker B."/>
            <person name="Young S.K."/>
            <person name="Zeng Q."/>
            <person name="Gargeya S."/>
            <person name="Fitzgerald M."/>
            <person name="Haas B."/>
            <person name="Abouelleil A."/>
            <person name="Alvarado L."/>
            <person name="Arachchi H.M."/>
            <person name="Berlin A.M."/>
            <person name="Chapman S.B."/>
            <person name="Dewar J."/>
            <person name="Goldberg J."/>
            <person name="Griggs A."/>
            <person name="Gujja S."/>
            <person name="Hansen M."/>
            <person name="Howarth C."/>
            <person name="Imamovic A."/>
            <person name="Larimer J."/>
            <person name="McCowan C."/>
            <person name="Murphy C."/>
            <person name="Neiman D."/>
            <person name="Pearson M."/>
            <person name="Priest M."/>
            <person name="Roberts A."/>
            <person name="Saif S."/>
            <person name="Shea T."/>
            <person name="Sisk P."/>
            <person name="Sykes S."/>
            <person name="Wortman J."/>
            <person name="Nusbaum C."/>
            <person name="Birren B."/>
        </authorList>
    </citation>
    <scope>NUCLEOTIDE SEQUENCE [LARGE SCALE GENOMIC DNA]</scope>
    <source>
        <strain evidence="2 3">ANC 3681</strain>
    </source>
</reference>
<evidence type="ECO:0008006" key="4">
    <source>
        <dbReference type="Google" id="ProtNLM"/>
    </source>
</evidence>
<accession>N9BKA2</accession>
<dbReference type="PROSITE" id="PS51257">
    <property type="entry name" value="PROKAR_LIPOPROTEIN"/>
    <property type="match status" value="1"/>
</dbReference>
<gene>
    <name evidence="2" type="ORF">F946_01073</name>
</gene>
<dbReference type="GeneID" id="56338279"/>
<evidence type="ECO:0000256" key="1">
    <source>
        <dbReference type="SAM" id="SignalP"/>
    </source>
</evidence>
<dbReference type="RefSeq" id="WP_004979917.1">
    <property type="nucleotide sequence ID" value="NZ_KB849705.1"/>
</dbReference>
<organism evidence="2 3">
    <name type="scientific">Acinetobacter johnsonii ANC 3681</name>
    <dbReference type="NCBI Taxonomy" id="1217662"/>
    <lineage>
        <taxon>Bacteria</taxon>
        <taxon>Pseudomonadati</taxon>
        <taxon>Pseudomonadota</taxon>
        <taxon>Gammaproteobacteria</taxon>
        <taxon>Moraxellales</taxon>
        <taxon>Moraxellaceae</taxon>
        <taxon>Acinetobacter</taxon>
    </lineage>
</organism>
<comment type="caution">
    <text evidence="2">The sequence shown here is derived from an EMBL/GenBank/DDBJ whole genome shotgun (WGS) entry which is preliminary data.</text>
</comment>
<evidence type="ECO:0000313" key="3">
    <source>
        <dbReference type="Proteomes" id="UP000018444"/>
    </source>
</evidence>
<dbReference type="Proteomes" id="UP000018444">
    <property type="component" value="Unassembled WGS sequence"/>
</dbReference>
<dbReference type="AlphaFoldDB" id="N9BKA2"/>
<protein>
    <recommendedName>
        <fullName evidence="4">Lipoprotein SmpA/OmlA domain-containing protein</fullName>
    </recommendedName>
</protein>
<evidence type="ECO:0000313" key="2">
    <source>
        <dbReference type="EMBL" id="ENV73561.1"/>
    </source>
</evidence>
<keyword evidence="1" id="KW-0732">Signal</keyword>
<sequence length="118" mass="13150">MNKKTLFALIFSALFAGCATTGNFEKRMEAKKGLSKEQLIDEMGIPAKEYKSESFEILEYYQSDTITLPRNSVSTVSGNTVYTNTTGGSYGVDCKLEFKLINGFVTNYRYTGALCKSY</sequence>
<dbReference type="EMBL" id="APPZ01000005">
    <property type="protein sequence ID" value="ENV73561.1"/>
    <property type="molecule type" value="Genomic_DNA"/>
</dbReference>
<name>N9BKA2_ACIJO</name>
<feature type="chain" id="PRO_5004140004" description="Lipoprotein SmpA/OmlA domain-containing protein" evidence="1">
    <location>
        <begin position="22"/>
        <end position="118"/>
    </location>
</feature>
<dbReference type="HOGENOM" id="CLU_2068027_0_0_6"/>
<proteinExistence type="predicted"/>